<dbReference type="EMBL" id="UPTC01000685">
    <property type="protein sequence ID" value="VBB29744.1"/>
    <property type="molecule type" value="Genomic_DNA"/>
</dbReference>
<dbReference type="SUPFAM" id="SSF53474">
    <property type="entry name" value="alpha/beta-Hydrolases"/>
    <property type="match status" value="1"/>
</dbReference>
<evidence type="ECO:0000259" key="2">
    <source>
        <dbReference type="Pfam" id="PF04083"/>
    </source>
</evidence>
<proteinExistence type="predicted"/>
<dbReference type="STRING" id="6277.A0A498SKU5"/>
<keyword evidence="1" id="KW-0812">Transmembrane</keyword>
<sequence>MMKLRNINIIVIILVVFLNTAPTYYCSSVPPEAKMTAIEIILYHGYPVQVFHAYTADGYILDLHRIPFGKNGYNNRKYRPVVFLQHGLLGSSADWVENFPNESFGIFSGGSFV</sequence>
<dbReference type="PANTHER" id="PTHR11005">
    <property type="entry name" value="LYSOSOMAL ACID LIPASE-RELATED"/>
    <property type="match status" value="1"/>
</dbReference>
<dbReference type="Proteomes" id="UP000276991">
    <property type="component" value="Unassembled WGS sequence"/>
</dbReference>
<dbReference type="InterPro" id="IPR029058">
    <property type="entry name" value="AB_hydrolase_fold"/>
</dbReference>
<accession>A0A498SKU5</accession>
<dbReference type="Pfam" id="PF04083">
    <property type="entry name" value="Abhydro_lipase"/>
    <property type="match status" value="1"/>
</dbReference>
<name>A0A498SKU5_ACAVI</name>
<keyword evidence="1" id="KW-0472">Membrane</keyword>
<evidence type="ECO:0000313" key="3">
    <source>
        <dbReference type="EMBL" id="VBB29744.1"/>
    </source>
</evidence>
<protein>
    <recommendedName>
        <fullName evidence="2">Partial AB-hydrolase lipase domain-containing protein</fullName>
    </recommendedName>
</protein>
<reference evidence="3 4" key="1">
    <citation type="submission" date="2018-08" db="EMBL/GenBank/DDBJ databases">
        <authorList>
            <person name="Laetsch R D."/>
            <person name="Stevens L."/>
            <person name="Kumar S."/>
            <person name="Blaxter L. M."/>
        </authorList>
    </citation>
    <scope>NUCLEOTIDE SEQUENCE [LARGE SCALE GENOMIC DNA]</scope>
</reference>
<dbReference type="OrthoDB" id="9974421at2759"/>
<dbReference type="AlphaFoldDB" id="A0A498SKU5"/>
<keyword evidence="1" id="KW-1133">Transmembrane helix</keyword>
<feature type="transmembrane region" description="Helical" evidence="1">
    <location>
        <begin position="7"/>
        <end position="25"/>
    </location>
</feature>
<keyword evidence="4" id="KW-1185">Reference proteome</keyword>
<organism evidence="3 4">
    <name type="scientific">Acanthocheilonema viteae</name>
    <name type="common">Filarial nematode worm</name>
    <name type="synonym">Dipetalonema viteae</name>
    <dbReference type="NCBI Taxonomy" id="6277"/>
    <lineage>
        <taxon>Eukaryota</taxon>
        <taxon>Metazoa</taxon>
        <taxon>Ecdysozoa</taxon>
        <taxon>Nematoda</taxon>
        <taxon>Chromadorea</taxon>
        <taxon>Rhabditida</taxon>
        <taxon>Spirurina</taxon>
        <taxon>Spiruromorpha</taxon>
        <taxon>Filarioidea</taxon>
        <taxon>Onchocercidae</taxon>
        <taxon>Acanthocheilonema</taxon>
    </lineage>
</organism>
<dbReference type="Gene3D" id="3.40.50.1820">
    <property type="entry name" value="alpha/beta hydrolase"/>
    <property type="match status" value="1"/>
</dbReference>
<evidence type="ECO:0000256" key="1">
    <source>
        <dbReference type="SAM" id="Phobius"/>
    </source>
</evidence>
<evidence type="ECO:0000313" key="4">
    <source>
        <dbReference type="Proteomes" id="UP000276991"/>
    </source>
</evidence>
<gene>
    <name evidence="3" type="ORF">NAV_LOCUS4535</name>
</gene>
<feature type="domain" description="Partial AB-hydrolase lipase" evidence="2">
    <location>
        <begin position="39"/>
        <end position="98"/>
    </location>
</feature>
<dbReference type="GO" id="GO:0006629">
    <property type="term" value="P:lipid metabolic process"/>
    <property type="evidence" value="ECO:0007669"/>
    <property type="project" value="InterPro"/>
</dbReference>
<dbReference type="InterPro" id="IPR006693">
    <property type="entry name" value="AB_hydrolase_lipase"/>
</dbReference>